<dbReference type="SUPFAM" id="SSF143800">
    <property type="entry name" value="L28p-like"/>
    <property type="match status" value="1"/>
</dbReference>
<evidence type="ECO:0000313" key="6">
    <source>
        <dbReference type="EMBL" id="MBL6761826.1"/>
    </source>
</evidence>
<dbReference type="InterPro" id="IPR034704">
    <property type="entry name" value="Ribosomal_bL28/bL31-like_sf"/>
</dbReference>
<dbReference type="Gene3D" id="2.30.170.40">
    <property type="entry name" value="Ribosomal protein L28/L24"/>
    <property type="match status" value="1"/>
</dbReference>
<dbReference type="HAMAP" id="MF_00373">
    <property type="entry name" value="Ribosomal_bL28"/>
    <property type="match status" value="1"/>
</dbReference>
<evidence type="ECO:0000256" key="2">
    <source>
        <dbReference type="ARBA" id="ARBA00022980"/>
    </source>
</evidence>
<dbReference type="Proteomes" id="UP000785783">
    <property type="component" value="Unassembled WGS sequence"/>
</dbReference>
<evidence type="ECO:0000256" key="3">
    <source>
        <dbReference type="ARBA" id="ARBA00023274"/>
    </source>
</evidence>
<dbReference type="NCBIfam" id="TIGR00009">
    <property type="entry name" value="L28"/>
    <property type="match status" value="1"/>
</dbReference>
<dbReference type="InterPro" id="IPR026569">
    <property type="entry name" value="Ribosomal_bL28"/>
</dbReference>
<dbReference type="PANTHER" id="PTHR13528">
    <property type="entry name" value="39S RIBOSOMAL PROTEIN L28, MITOCHONDRIAL"/>
    <property type="match status" value="1"/>
</dbReference>
<sequence>MSRVCELTGKSVMSGNNVSHAMNKTRRRFLPNLQQVSLPSEALGRALKFRISANALRSVEHNGGIDAFLLKAKDAHLSSKALKLKKQIVAKQA</sequence>
<evidence type="ECO:0000256" key="5">
    <source>
        <dbReference type="HAMAP-Rule" id="MF_00373"/>
    </source>
</evidence>
<evidence type="ECO:0000313" key="7">
    <source>
        <dbReference type="Proteomes" id="UP000785783"/>
    </source>
</evidence>
<organism evidence="6 7">
    <name type="scientific">PS1 clade bacterium</name>
    <dbReference type="NCBI Taxonomy" id="2175152"/>
    <lineage>
        <taxon>Bacteria</taxon>
        <taxon>Pseudomonadati</taxon>
        <taxon>Pseudomonadota</taxon>
        <taxon>Alphaproteobacteria</taxon>
        <taxon>PS1 clade</taxon>
    </lineage>
</organism>
<dbReference type="Pfam" id="PF00830">
    <property type="entry name" value="Ribosomal_L28"/>
    <property type="match status" value="1"/>
</dbReference>
<comment type="similarity">
    <text evidence="1 5">Belongs to the bacterial ribosomal protein bL28 family.</text>
</comment>
<dbReference type="InterPro" id="IPR037147">
    <property type="entry name" value="Ribosomal_bL28_sf"/>
</dbReference>
<dbReference type="PANTHER" id="PTHR13528:SF2">
    <property type="entry name" value="LARGE RIBOSOMAL SUBUNIT PROTEIN BL28M"/>
    <property type="match status" value="1"/>
</dbReference>
<dbReference type="GO" id="GO:0003735">
    <property type="term" value="F:structural constituent of ribosome"/>
    <property type="evidence" value="ECO:0007669"/>
    <property type="project" value="InterPro"/>
</dbReference>
<evidence type="ECO:0000256" key="4">
    <source>
        <dbReference type="ARBA" id="ARBA00035174"/>
    </source>
</evidence>
<dbReference type="EMBL" id="JADHOK010000040">
    <property type="protein sequence ID" value="MBL6761826.1"/>
    <property type="molecule type" value="Genomic_DNA"/>
</dbReference>
<keyword evidence="3 5" id="KW-0687">Ribonucleoprotein</keyword>
<proteinExistence type="inferred from homology"/>
<dbReference type="GO" id="GO:0006412">
    <property type="term" value="P:translation"/>
    <property type="evidence" value="ECO:0007669"/>
    <property type="project" value="UniProtKB-UniRule"/>
</dbReference>
<gene>
    <name evidence="5 6" type="primary">rpmB</name>
    <name evidence="6" type="ORF">ISQ19_03925</name>
</gene>
<dbReference type="AlphaFoldDB" id="A0A937HNA7"/>
<comment type="caution">
    <text evidence="6">The sequence shown here is derived from an EMBL/GenBank/DDBJ whole genome shotgun (WGS) entry which is preliminary data.</text>
</comment>
<protein>
    <recommendedName>
        <fullName evidence="4 5">Large ribosomal subunit protein bL28</fullName>
    </recommendedName>
</protein>
<dbReference type="InterPro" id="IPR001383">
    <property type="entry name" value="Ribosomal_bL28_bact-type"/>
</dbReference>
<evidence type="ECO:0000256" key="1">
    <source>
        <dbReference type="ARBA" id="ARBA00008760"/>
    </source>
</evidence>
<reference evidence="6" key="1">
    <citation type="submission" date="2020-10" db="EMBL/GenBank/DDBJ databases">
        <title>Microbiome of the Black Sea water column analyzed by genome centric metagenomics.</title>
        <authorList>
            <person name="Cabello-Yeves P.J."/>
            <person name="Callieri C."/>
            <person name="Picazo A."/>
            <person name="Mehrshad M."/>
            <person name="Haro-Moreno J.M."/>
            <person name="Roda-Garcia J."/>
            <person name="Dzembekova N."/>
            <person name="Slabakova V."/>
            <person name="Slabakova N."/>
            <person name="Moncheva S."/>
            <person name="Rodriguez-Valera F."/>
        </authorList>
    </citation>
    <scope>NUCLEOTIDE SEQUENCE</scope>
    <source>
        <strain evidence="6">BS307-5m-G5</strain>
    </source>
</reference>
<accession>A0A937HNA7</accession>
<keyword evidence="2 5" id="KW-0689">Ribosomal protein</keyword>
<name>A0A937HNA7_9PROT</name>
<dbReference type="GO" id="GO:0022625">
    <property type="term" value="C:cytosolic large ribosomal subunit"/>
    <property type="evidence" value="ECO:0007669"/>
    <property type="project" value="TreeGrafter"/>
</dbReference>